<dbReference type="EMBL" id="WOCA01000009">
    <property type="protein sequence ID" value="MUK89124.1"/>
    <property type="molecule type" value="Genomic_DNA"/>
</dbReference>
<protein>
    <submittedName>
        <fullName evidence="1">Uncharacterized protein</fullName>
    </submittedName>
</protein>
<proteinExistence type="predicted"/>
<evidence type="ECO:0000313" key="1">
    <source>
        <dbReference type="EMBL" id="MUK89124.1"/>
    </source>
</evidence>
<dbReference type="AlphaFoldDB" id="A0A6N8FL86"/>
<sequence length="81" mass="9495">MDIPELKVESNSVQHLWRNEMLIDEEMFFSVITKHHVIYETTITSTGKFQLSFEANGLQYFAIVSEDFYHNVLFGTEKMTS</sequence>
<reference evidence="1 2" key="1">
    <citation type="submission" date="2019-11" db="EMBL/GenBank/DDBJ databases">
        <authorList>
            <person name="Li X."/>
        </authorList>
    </citation>
    <scope>NUCLEOTIDE SEQUENCE [LARGE SCALE GENOMIC DNA]</scope>
    <source>
        <strain evidence="1 2">L9</strain>
    </source>
</reference>
<keyword evidence="2" id="KW-1185">Reference proteome</keyword>
<organism evidence="1 2">
    <name type="scientific">Ornithinibacillus caprae</name>
    <dbReference type="NCBI Taxonomy" id="2678566"/>
    <lineage>
        <taxon>Bacteria</taxon>
        <taxon>Bacillati</taxon>
        <taxon>Bacillota</taxon>
        <taxon>Bacilli</taxon>
        <taxon>Bacillales</taxon>
        <taxon>Bacillaceae</taxon>
        <taxon>Ornithinibacillus</taxon>
    </lineage>
</organism>
<accession>A0A6N8FL86</accession>
<name>A0A6N8FL86_9BACI</name>
<gene>
    <name evidence="1" type="ORF">GMD78_12140</name>
</gene>
<dbReference type="Proteomes" id="UP000469125">
    <property type="component" value="Unassembled WGS sequence"/>
</dbReference>
<comment type="caution">
    <text evidence="1">The sequence shown here is derived from an EMBL/GenBank/DDBJ whole genome shotgun (WGS) entry which is preliminary data.</text>
</comment>
<evidence type="ECO:0000313" key="2">
    <source>
        <dbReference type="Proteomes" id="UP000469125"/>
    </source>
</evidence>
<dbReference type="RefSeq" id="WP_155669101.1">
    <property type="nucleotide sequence ID" value="NZ_WOCA01000009.1"/>
</dbReference>